<proteinExistence type="predicted"/>
<feature type="transmembrane region" description="Helical" evidence="2">
    <location>
        <begin position="6"/>
        <end position="25"/>
    </location>
</feature>
<organism evidence="4 5">
    <name type="scientific">Pyronema omphalodes (strain CBS 100304)</name>
    <name type="common">Pyronema confluens</name>
    <dbReference type="NCBI Taxonomy" id="1076935"/>
    <lineage>
        <taxon>Eukaryota</taxon>
        <taxon>Fungi</taxon>
        <taxon>Dikarya</taxon>
        <taxon>Ascomycota</taxon>
        <taxon>Pezizomycotina</taxon>
        <taxon>Pezizomycetes</taxon>
        <taxon>Pezizales</taxon>
        <taxon>Pyronemataceae</taxon>
        <taxon>Pyronema</taxon>
    </lineage>
</organism>
<gene>
    <name evidence="4" type="ORF">PCON_11817</name>
</gene>
<reference evidence="4 5" key="1">
    <citation type="journal article" date="2013" name="PLoS Genet.">
        <title>The genome and development-dependent transcriptomes of Pyronema confluens: a window into fungal evolution.</title>
        <authorList>
            <person name="Traeger S."/>
            <person name="Altegoer F."/>
            <person name="Freitag M."/>
            <person name="Gabaldon T."/>
            <person name="Kempken F."/>
            <person name="Kumar A."/>
            <person name="Marcet-Houben M."/>
            <person name="Poggeler S."/>
            <person name="Stajich J.E."/>
            <person name="Nowrousian M."/>
        </authorList>
    </citation>
    <scope>NUCLEOTIDE SEQUENCE [LARGE SCALE GENOMIC DNA]</scope>
    <source>
        <strain evidence="5">CBS 100304</strain>
        <tissue evidence="4">Vegetative mycelium</tissue>
    </source>
</reference>
<keyword evidence="1" id="KW-0677">Repeat</keyword>
<dbReference type="AlphaFoldDB" id="U4LCS5"/>
<keyword evidence="2" id="KW-0812">Transmembrane</keyword>
<name>U4LCS5_PYROM</name>
<dbReference type="OrthoDB" id="10496643at2759"/>
<dbReference type="EMBL" id="HF935685">
    <property type="protein sequence ID" value="CCX12223.1"/>
    <property type="molecule type" value="Genomic_DNA"/>
</dbReference>
<evidence type="ECO:0000256" key="1">
    <source>
        <dbReference type="ARBA" id="ARBA00022737"/>
    </source>
</evidence>
<dbReference type="InterPro" id="IPR056884">
    <property type="entry name" value="NPHP3-like_N"/>
</dbReference>
<keyword evidence="2" id="KW-0472">Membrane</keyword>
<dbReference type="Pfam" id="PF24883">
    <property type="entry name" value="NPHP3_N"/>
    <property type="match status" value="1"/>
</dbReference>
<evidence type="ECO:0000313" key="5">
    <source>
        <dbReference type="Proteomes" id="UP000018144"/>
    </source>
</evidence>
<feature type="domain" description="Nephrocystin 3-like N-terminal" evidence="3">
    <location>
        <begin position="31"/>
        <end position="113"/>
    </location>
</feature>
<evidence type="ECO:0000256" key="2">
    <source>
        <dbReference type="SAM" id="Phobius"/>
    </source>
</evidence>
<dbReference type="Proteomes" id="UP000018144">
    <property type="component" value="Unassembled WGS sequence"/>
</dbReference>
<evidence type="ECO:0000313" key="4">
    <source>
        <dbReference type="EMBL" id="CCX12223.1"/>
    </source>
</evidence>
<protein>
    <recommendedName>
        <fullName evidence="3">Nephrocystin 3-like N-terminal domain-containing protein</fullName>
    </recommendedName>
</protein>
<keyword evidence="5" id="KW-1185">Reference proteome</keyword>
<sequence length="184" mass="21365">MESHTFTVVIRIALVKTLLMFFLHLRSNYLNSYRRYRIRLWKLFDEKRTQRLDMVSLKQILLSMPAIFSDKRSSRAFIICDALDEMDEYEQREVLLPFFYDMAKAGFKIFLTSPPYPADVHQSFSDAIQLDITPNNDDLEAHIENQLNASPSFVNIIQTSSSVKLKDVVSSRIQRKGNVFACAS</sequence>
<keyword evidence="2" id="KW-1133">Transmembrane helix</keyword>
<accession>U4LCS5</accession>
<evidence type="ECO:0000259" key="3">
    <source>
        <dbReference type="Pfam" id="PF24883"/>
    </source>
</evidence>